<dbReference type="Proteomes" id="UP001057402">
    <property type="component" value="Chromosome 12"/>
</dbReference>
<gene>
    <name evidence="1" type="ORF">MLD38_039141</name>
</gene>
<name>A0ACB9L1K9_9MYRT</name>
<evidence type="ECO:0000313" key="1">
    <source>
        <dbReference type="EMBL" id="KAI4303527.1"/>
    </source>
</evidence>
<sequence length="123" mass="13793">MRMFMGANYIHVHPPPYAMLQYTASSPMFVSNPSAVHTAFDPSTMLLRQGGWNACSESHPLTESHSSTTLACTLLPVFTDVILIIFRHLEPPAYHRWITPRSTQNSGGNCCRTQKGRLHRPPD</sequence>
<reference evidence="2" key="1">
    <citation type="journal article" date="2023" name="Front. Plant Sci.">
        <title>Chromosomal-level genome assembly of Melastoma candidum provides insights into trichome evolution.</title>
        <authorList>
            <person name="Zhong Y."/>
            <person name="Wu W."/>
            <person name="Sun C."/>
            <person name="Zou P."/>
            <person name="Liu Y."/>
            <person name="Dai S."/>
            <person name="Zhou R."/>
        </authorList>
    </citation>
    <scope>NUCLEOTIDE SEQUENCE [LARGE SCALE GENOMIC DNA]</scope>
</reference>
<dbReference type="EMBL" id="CM042891">
    <property type="protein sequence ID" value="KAI4303527.1"/>
    <property type="molecule type" value="Genomic_DNA"/>
</dbReference>
<comment type="caution">
    <text evidence="1">The sequence shown here is derived from an EMBL/GenBank/DDBJ whole genome shotgun (WGS) entry which is preliminary data.</text>
</comment>
<keyword evidence="2" id="KW-1185">Reference proteome</keyword>
<accession>A0ACB9L1K9</accession>
<proteinExistence type="predicted"/>
<organism evidence="1 2">
    <name type="scientific">Melastoma candidum</name>
    <dbReference type="NCBI Taxonomy" id="119954"/>
    <lineage>
        <taxon>Eukaryota</taxon>
        <taxon>Viridiplantae</taxon>
        <taxon>Streptophyta</taxon>
        <taxon>Embryophyta</taxon>
        <taxon>Tracheophyta</taxon>
        <taxon>Spermatophyta</taxon>
        <taxon>Magnoliopsida</taxon>
        <taxon>eudicotyledons</taxon>
        <taxon>Gunneridae</taxon>
        <taxon>Pentapetalae</taxon>
        <taxon>rosids</taxon>
        <taxon>malvids</taxon>
        <taxon>Myrtales</taxon>
        <taxon>Melastomataceae</taxon>
        <taxon>Melastomatoideae</taxon>
        <taxon>Melastomateae</taxon>
        <taxon>Melastoma</taxon>
    </lineage>
</organism>
<protein>
    <submittedName>
        <fullName evidence="1">Uncharacterized protein</fullName>
    </submittedName>
</protein>
<evidence type="ECO:0000313" key="2">
    <source>
        <dbReference type="Proteomes" id="UP001057402"/>
    </source>
</evidence>